<organism evidence="1 2">
    <name type="scientific">Chrysochromulina tobinii</name>
    <dbReference type="NCBI Taxonomy" id="1460289"/>
    <lineage>
        <taxon>Eukaryota</taxon>
        <taxon>Haptista</taxon>
        <taxon>Haptophyta</taxon>
        <taxon>Prymnesiophyceae</taxon>
        <taxon>Prymnesiales</taxon>
        <taxon>Chrysochromulinaceae</taxon>
        <taxon>Chrysochromulina</taxon>
    </lineage>
</organism>
<comment type="caution">
    <text evidence="1">The sequence shown here is derived from an EMBL/GenBank/DDBJ whole genome shotgun (WGS) entry which is preliminary data.</text>
</comment>
<name>A0A0M0JQ09_9EUKA</name>
<dbReference type="AlphaFoldDB" id="A0A0M0JQ09"/>
<dbReference type="EMBL" id="JWZX01002530">
    <property type="protein sequence ID" value="KOO28676.1"/>
    <property type="molecule type" value="Genomic_DNA"/>
</dbReference>
<dbReference type="Proteomes" id="UP000037460">
    <property type="component" value="Unassembled WGS sequence"/>
</dbReference>
<proteinExistence type="predicted"/>
<reference evidence="2" key="1">
    <citation type="journal article" date="2015" name="PLoS Genet.">
        <title>Genome Sequence and Transcriptome Analyses of Chrysochromulina tobin: Metabolic Tools for Enhanced Algal Fitness in the Prominent Order Prymnesiales (Haptophyceae).</title>
        <authorList>
            <person name="Hovde B.T."/>
            <person name="Deodato C.R."/>
            <person name="Hunsperger H.M."/>
            <person name="Ryken S.A."/>
            <person name="Yost W."/>
            <person name="Jha R.K."/>
            <person name="Patterson J."/>
            <person name="Monnat R.J. Jr."/>
            <person name="Barlow S.B."/>
            <person name="Starkenburg S.R."/>
            <person name="Cattolico R.A."/>
        </authorList>
    </citation>
    <scope>NUCLEOTIDE SEQUENCE</scope>
    <source>
        <strain evidence="2">CCMP291</strain>
    </source>
</reference>
<protein>
    <submittedName>
        <fullName evidence="1">Uncharacterized protein</fullName>
    </submittedName>
</protein>
<sequence length="187" mass="21261">MCLWAIRGSPANHFAQSADKEHAARVDLAALAAAYPSAAAVELVELEHWIDRDREGHDGRFANQWAMVARCWALMERSVQRSIEPAACPTYVIRARPDLRVACLPLPLEQPSPYLAIQERLWGSDCFFYGDYESMRTICTELAPHYDEYTHALGHASSEPMLQHHIDRHGLAERMLRFARCVSIDRT</sequence>
<evidence type="ECO:0000313" key="2">
    <source>
        <dbReference type="Proteomes" id="UP000037460"/>
    </source>
</evidence>
<evidence type="ECO:0000313" key="1">
    <source>
        <dbReference type="EMBL" id="KOO28676.1"/>
    </source>
</evidence>
<accession>A0A0M0JQ09</accession>
<keyword evidence="2" id="KW-1185">Reference proteome</keyword>
<gene>
    <name evidence="1" type="ORF">Ctob_005222</name>
</gene>